<organism evidence="3 4">
    <name type="scientific">Linum trigynum</name>
    <dbReference type="NCBI Taxonomy" id="586398"/>
    <lineage>
        <taxon>Eukaryota</taxon>
        <taxon>Viridiplantae</taxon>
        <taxon>Streptophyta</taxon>
        <taxon>Embryophyta</taxon>
        <taxon>Tracheophyta</taxon>
        <taxon>Spermatophyta</taxon>
        <taxon>Magnoliopsida</taxon>
        <taxon>eudicotyledons</taxon>
        <taxon>Gunneridae</taxon>
        <taxon>Pentapetalae</taxon>
        <taxon>rosids</taxon>
        <taxon>fabids</taxon>
        <taxon>Malpighiales</taxon>
        <taxon>Linaceae</taxon>
        <taxon>Linum</taxon>
    </lineage>
</organism>
<feature type="compositionally biased region" description="Basic and acidic residues" evidence="1">
    <location>
        <begin position="1"/>
        <end position="22"/>
    </location>
</feature>
<dbReference type="EMBL" id="OZ034819">
    <property type="protein sequence ID" value="CAL1393501.1"/>
    <property type="molecule type" value="Genomic_DNA"/>
</dbReference>
<feature type="region of interest" description="Disordered" evidence="1">
    <location>
        <begin position="1"/>
        <end position="27"/>
    </location>
</feature>
<protein>
    <recommendedName>
        <fullName evidence="2">KIB1-4 beta-propeller domain-containing protein</fullName>
    </recommendedName>
</protein>
<evidence type="ECO:0000256" key="1">
    <source>
        <dbReference type="SAM" id="MobiDB-lite"/>
    </source>
</evidence>
<dbReference type="Proteomes" id="UP001497516">
    <property type="component" value="Chromosome 6"/>
</dbReference>
<evidence type="ECO:0000313" key="3">
    <source>
        <dbReference type="EMBL" id="CAL1393501.1"/>
    </source>
</evidence>
<dbReference type="InterPro" id="IPR036047">
    <property type="entry name" value="F-box-like_dom_sf"/>
</dbReference>
<reference evidence="3 4" key="1">
    <citation type="submission" date="2024-04" db="EMBL/GenBank/DDBJ databases">
        <authorList>
            <person name="Fracassetti M."/>
        </authorList>
    </citation>
    <scope>NUCLEOTIDE SEQUENCE [LARGE SCALE GENOMIC DNA]</scope>
</reference>
<accession>A0AAV2F5G4</accession>
<dbReference type="SUPFAM" id="SSF81383">
    <property type="entry name" value="F-box domain"/>
    <property type="match status" value="1"/>
</dbReference>
<dbReference type="PANTHER" id="PTHR40891:SF1">
    <property type="entry name" value="DUF295 DOMAIN-CONTAINING PROTEIN"/>
    <property type="match status" value="1"/>
</dbReference>
<dbReference type="AlphaFoldDB" id="A0AAV2F5G4"/>
<dbReference type="Pfam" id="PF03478">
    <property type="entry name" value="Beta-prop_KIB1-4"/>
    <property type="match status" value="2"/>
</dbReference>
<feature type="domain" description="KIB1-4 beta-propeller" evidence="2">
    <location>
        <begin position="457"/>
        <end position="687"/>
    </location>
</feature>
<feature type="domain" description="KIB1-4 beta-propeller" evidence="2">
    <location>
        <begin position="51"/>
        <end position="325"/>
    </location>
</feature>
<gene>
    <name evidence="3" type="ORF">LTRI10_LOCUS34075</name>
</gene>
<dbReference type="InterPro" id="IPR005174">
    <property type="entry name" value="KIB1-4_b-propeller"/>
</dbReference>
<evidence type="ECO:0000259" key="2">
    <source>
        <dbReference type="Pfam" id="PF03478"/>
    </source>
</evidence>
<dbReference type="PANTHER" id="PTHR40891">
    <property type="entry name" value="DUF295 DOMAIN-CONTAINING PROTEIN"/>
    <property type="match status" value="1"/>
</dbReference>
<evidence type="ECO:0000313" key="4">
    <source>
        <dbReference type="Proteomes" id="UP001497516"/>
    </source>
</evidence>
<proteinExistence type="predicted"/>
<keyword evidence="4" id="KW-1185">Reference proteome</keyword>
<name>A0AAV2F5G4_9ROSI</name>
<sequence length="756" mass="86653">MAKPELQQHEEPDKNHEDELPKTPEAAAPALRPEPWLVYLHGKKNKKSLIYRLSERRHHVKHIPEIRNHRIFTTSHGWFVLYAWDGGHCLLLNPVTMEKIPLPNLPEYHSKPVNCVLSSPPHDPSCVVMFQSHMGGTSLLYCKPGDENWTILVVPQCSICRRGFWLHFPGCAALNGMVYAQTRCCKSLWKFQFNRDMSGCQMKLLDLKVRERYPRSHAHCDKFLVQCSDSELMIVELYYGYKQVFMLDSHVKDIGCKRIDLYKVNLQDQVCQRMKSLPEDCAIFLSYPENGFFYKIPREDLNSGLVRGNTVYFTERNDKRLCAYDIKERSVRVSLPCPNMGIDYYEPQWIRLPLHSWASADDPQSEVMIASKQIMLPSGSSSACGGWNNVPTDLLCDIQSCLFGADRCYFRLACKAWQSAFSNSNCESDLQLGNVQRNHRFPILVHIGSNSEQVKFFDPVTNSTSTLPSPSLKGTEPIVRCSKHGWLLISSQGSSSELFFLNPFTSERIDLPKMLCHQDGFTFSSPPTSSDCMVICYTVCSTYVNLYSIHRGRYGWNYSSAEKKGTHFKSSYSNPVYHQGLFYIMGMNGNLCIHDPGPRRSTKFMSLPRSPCASIRRAHLLESRGKLLSVFTGPMGRFLRVFELKHTTMAWKELYNLEDTMLFLSSTSLLPATSSGADISGLGNKVFLDRFSGRDGIFYSLATRKFHTFWSGRNSSDWRDTKEYTYSAWIEPNLEKHTETELRWFPAEDDEEEAEE</sequence>